<dbReference type="EMBL" id="LR903146">
    <property type="protein sequence ID" value="CAD7251551.1"/>
    <property type="molecule type" value="Genomic_DNA"/>
</dbReference>
<organism evidence="2">
    <name type="scientific">Darwinula stevensoni</name>
    <dbReference type="NCBI Taxonomy" id="69355"/>
    <lineage>
        <taxon>Eukaryota</taxon>
        <taxon>Metazoa</taxon>
        <taxon>Ecdysozoa</taxon>
        <taxon>Arthropoda</taxon>
        <taxon>Crustacea</taxon>
        <taxon>Oligostraca</taxon>
        <taxon>Ostracoda</taxon>
        <taxon>Podocopa</taxon>
        <taxon>Podocopida</taxon>
        <taxon>Darwinulocopina</taxon>
        <taxon>Darwinuloidea</taxon>
        <taxon>Darwinulidae</taxon>
        <taxon>Darwinula</taxon>
    </lineage>
</organism>
<keyword evidence="3" id="KW-1185">Reference proteome</keyword>
<dbReference type="AlphaFoldDB" id="A0A7R9FQP8"/>
<feature type="compositionally biased region" description="Basic and acidic residues" evidence="1">
    <location>
        <begin position="327"/>
        <end position="344"/>
    </location>
</feature>
<reference evidence="2" key="1">
    <citation type="submission" date="2020-11" db="EMBL/GenBank/DDBJ databases">
        <authorList>
            <person name="Tran Van P."/>
        </authorList>
    </citation>
    <scope>NUCLEOTIDE SEQUENCE</scope>
</reference>
<feature type="compositionally biased region" description="Basic and acidic residues" evidence="1">
    <location>
        <begin position="369"/>
        <end position="384"/>
    </location>
</feature>
<sequence>MRPAVRTLYTTTHDSLRKQREKPSGHPAPGSEKRPERPLSQMERVRLEGEDRAWVGFPAVLASPLLAYLLRENLVTESRVHAILVHRGAIRKPGNGTVPRSAFRDRNPARDERGGKALAKRASIHPTADPFAVRSSAISENRRDGLGPEPGRLRRRFRSSRRAPRTQARPRSTAVTALLTSLLPRRTRFNPEISFDLQLRLSEGTGETRLPAAEFCGRLFNRMPGKDEEPGSHLDCGGCSPGYVAEPWSGGRVSETCEREADRRGTESTGARIDTCTWKDAGTWIGIGANAVLLVLTAWFVCESERERWRCIRATPPPHGETEEREDPAIPRREEPAIPRREEPATAPWQDPPPLAPRRAAPRGPAAARRGDPANDRPEETPLG</sequence>
<feature type="compositionally biased region" description="Basic residues" evidence="1">
    <location>
        <begin position="153"/>
        <end position="164"/>
    </location>
</feature>
<feature type="compositionally biased region" description="Basic and acidic residues" evidence="1">
    <location>
        <begin position="102"/>
        <end position="115"/>
    </location>
</feature>
<gene>
    <name evidence="2" type="ORF">DSTB1V02_LOCUS11317</name>
</gene>
<accession>A0A7R9FQP8</accession>
<feature type="compositionally biased region" description="Basic and acidic residues" evidence="1">
    <location>
        <begin position="31"/>
        <end position="40"/>
    </location>
</feature>
<name>A0A7R9FQP8_9CRUS</name>
<feature type="compositionally biased region" description="Low complexity" evidence="1">
    <location>
        <begin position="357"/>
        <end position="368"/>
    </location>
</feature>
<evidence type="ECO:0000256" key="1">
    <source>
        <dbReference type="SAM" id="MobiDB-lite"/>
    </source>
</evidence>
<evidence type="ECO:0000313" key="2">
    <source>
        <dbReference type="EMBL" id="CAD7251551.1"/>
    </source>
</evidence>
<dbReference type="EMBL" id="CAJPEV010003629">
    <property type="protein sequence ID" value="CAG0900189.1"/>
    <property type="molecule type" value="Genomic_DNA"/>
</dbReference>
<feature type="region of interest" description="Disordered" evidence="1">
    <location>
        <begin position="95"/>
        <end position="172"/>
    </location>
</feature>
<proteinExistence type="predicted"/>
<feature type="region of interest" description="Disordered" evidence="1">
    <location>
        <begin position="1"/>
        <end position="40"/>
    </location>
</feature>
<feature type="compositionally biased region" description="Basic and acidic residues" evidence="1">
    <location>
        <begin position="14"/>
        <end position="24"/>
    </location>
</feature>
<evidence type="ECO:0000313" key="3">
    <source>
        <dbReference type="Proteomes" id="UP000677054"/>
    </source>
</evidence>
<feature type="region of interest" description="Disordered" evidence="1">
    <location>
        <begin position="313"/>
        <end position="384"/>
    </location>
</feature>
<protein>
    <submittedName>
        <fullName evidence="2">Uncharacterized protein</fullName>
    </submittedName>
</protein>
<dbReference type="Proteomes" id="UP000677054">
    <property type="component" value="Unassembled WGS sequence"/>
</dbReference>